<dbReference type="AlphaFoldDB" id="A0A9Q3C5S4"/>
<protein>
    <submittedName>
        <fullName evidence="2">Uncharacterized protein</fullName>
    </submittedName>
</protein>
<evidence type="ECO:0000256" key="1">
    <source>
        <dbReference type="SAM" id="MobiDB-lite"/>
    </source>
</evidence>
<organism evidence="2 3">
    <name type="scientific">Austropuccinia psidii MF-1</name>
    <dbReference type="NCBI Taxonomy" id="1389203"/>
    <lineage>
        <taxon>Eukaryota</taxon>
        <taxon>Fungi</taxon>
        <taxon>Dikarya</taxon>
        <taxon>Basidiomycota</taxon>
        <taxon>Pucciniomycotina</taxon>
        <taxon>Pucciniomycetes</taxon>
        <taxon>Pucciniales</taxon>
        <taxon>Sphaerophragmiaceae</taxon>
        <taxon>Austropuccinia</taxon>
    </lineage>
</organism>
<evidence type="ECO:0000313" key="3">
    <source>
        <dbReference type="Proteomes" id="UP000765509"/>
    </source>
</evidence>
<accession>A0A9Q3C5S4</accession>
<name>A0A9Q3C5S4_9BASI</name>
<reference evidence="2" key="1">
    <citation type="submission" date="2021-03" db="EMBL/GenBank/DDBJ databases">
        <title>Draft genome sequence of rust myrtle Austropuccinia psidii MF-1, a brazilian biotype.</title>
        <authorList>
            <person name="Quecine M.C."/>
            <person name="Pachon D.M.R."/>
            <person name="Bonatelli M.L."/>
            <person name="Correr F.H."/>
            <person name="Franceschini L.M."/>
            <person name="Leite T.F."/>
            <person name="Margarido G.R.A."/>
            <person name="Almeida C.A."/>
            <person name="Ferrarezi J.A."/>
            <person name="Labate C.A."/>
        </authorList>
    </citation>
    <scope>NUCLEOTIDE SEQUENCE</scope>
    <source>
        <strain evidence="2">MF-1</strain>
    </source>
</reference>
<evidence type="ECO:0000313" key="2">
    <source>
        <dbReference type="EMBL" id="MBW0477170.1"/>
    </source>
</evidence>
<feature type="region of interest" description="Disordered" evidence="1">
    <location>
        <begin position="1"/>
        <end position="22"/>
    </location>
</feature>
<dbReference type="Proteomes" id="UP000765509">
    <property type="component" value="Unassembled WGS sequence"/>
</dbReference>
<comment type="caution">
    <text evidence="2">The sequence shown here is derived from an EMBL/GenBank/DDBJ whole genome shotgun (WGS) entry which is preliminary data.</text>
</comment>
<proteinExistence type="predicted"/>
<dbReference type="EMBL" id="AVOT02004720">
    <property type="protein sequence ID" value="MBW0477170.1"/>
    <property type="molecule type" value="Genomic_DNA"/>
</dbReference>
<sequence length="163" mass="17816">MLTRLNRSPDVTPTLPPMSALTTPYASTPATYNPYAPTAPSRYTSNSVINPPYASSHLPLTMLTLTYMLMCPQRTQRSDSDTTHQSFCFCTPAAYNPHVPADPSRYASNASLNPVYAFSRLPNPLLCLPSLHSCSVLPTCLRHCSNAGLILNTAYHPYAPEVP</sequence>
<feature type="compositionally biased region" description="Polar residues" evidence="1">
    <location>
        <begin position="1"/>
        <end position="11"/>
    </location>
</feature>
<gene>
    <name evidence="2" type="ORF">O181_016885</name>
</gene>
<keyword evidence="3" id="KW-1185">Reference proteome</keyword>